<evidence type="ECO:0000313" key="2">
    <source>
        <dbReference type="Proteomes" id="UP000297982"/>
    </source>
</evidence>
<sequence length="71" mass="8071">MAEVSSMKEAVDALRAKGLSNRDIISNVDSSHFPFEDQEVVMTFIDLQVECSSDEDFDEMVAYLYGWDQKS</sequence>
<reference evidence="1 2" key="1">
    <citation type="journal article" date="2003" name="Int. J. Syst. Evol. Microbiol.">
        <title>Halobacillus salinus sp. nov., isolated from a salt lake on the coast of the East Sea in Korea.</title>
        <authorList>
            <person name="Yoon J.H."/>
            <person name="Kang K.H."/>
            <person name="Park Y.H."/>
        </authorList>
    </citation>
    <scope>NUCLEOTIDE SEQUENCE [LARGE SCALE GENOMIC DNA]</scope>
    <source>
        <strain evidence="1 2">HSL-3</strain>
    </source>
</reference>
<keyword evidence="2" id="KW-1185">Reference proteome</keyword>
<dbReference type="AlphaFoldDB" id="A0A4Z0H0I8"/>
<evidence type="ECO:0000313" key="1">
    <source>
        <dbReference type="EMBL" id="TGB02488.1"/>
    </source>
</evidence>
<dbReference type="OrthoDB" id="2971136at2"/>
<accession>A0A4Z0H0I8</accession>
<proteinExistence type="predicted"/>
<dbReference type="EMBL" id="SRJC01000003">
    <property type="protein sequence ID" value="TGB02488.1"/>
    <property type="molecule type" value="Genomic_DNA"/>
</dbReference>
<organism evidence="1 2">
    <name type="scientific">Halobacillus salinus</name>
    <dbReference type="NCBI Taxonomy" id="192814"/>
    <lineage>
        <taxon>Bacteria</taxon>
        <taxon>Bacillati</taxon>
        <taxon>Bacillota</taxon>
        <taxon>Bacilli</taxon>
        <taxon>Bacillales</taxon>
        <taxon>Bacillaceae</taxon>
        <taxon>Halobacillus</taxon>
    </lineage>
</organism>
<dbReference type="RefSeq" id="WP_079478058.1">
    <property type="nucleotide sequence ID" value="NZ_FVYZ01000003.1"/>
</dbReference>
<comment type="caution">
    <text evidence="1">The sequence shown here is derived from an EMBL/GenBank/DDBJ whole genome shotgun (WGS) entry which is preliminary data.</text>
</comment>
<dbReference type="Proteomes" id="UP000297982">
    <property type="component" value="Unassembled WGS sequence"/>
</dbReference>
<protein>
    <submittedName>
        <fullName evidence="1">Uncharacterized protein</fullName>
    </submittedName>
</protein>
<name>A0A4Z0H0I8_9BACI</name>
<gene>
    <name evidence="1" type="ORF">E4663_14220</name>
</gene>